<keyword evidence="3" id="KW-1185">Reference proteome</keyword>
<organism evidence="2 3">
    <name type="scientific">Trichodelitschia bisporula</name>
    <dbReference type="NCBI Taxonomy" id="703511"/>
    <lineage>
        <taxon>Eukaryota</taxon>
        <taxon>Fungi</taxon>
        <taxon>Dikarya</taxon>
        <taxon>Ascomycota</taxon>
        <taxon>Pezizomycotina</taxon>
        <taxon>Dothideomycetes</taxon>
        <taxon>Dothideomycetes incertae sedis</taxon>
        <taxon>Phaeotrichales</taxon>
        <taxon>Phaeotrichaceae</taxon>
        <taxon>Trichodelitschia</taxon>
    </lineage>
</organism>
<feature type="chain" id="PRO_5026167914" description="Zn(2)-C6 fungal-type domain-containing protein" evidence="1">
    <location>
        <begin position="34"/>
        <end position="199"/>
    </location>
</feature>
<dbReference type="Proteomes" id="UP000799640">
    <property type="component" value="Unassembled WGS sequence"/>
</dbReference>
<reference evidence="2" key="1">
    <citation type="journal article" date="2020" name="Stud. Mycol.">
        <title>101 Dothideomycetes genomes: a test case for predicting lifestyles and emergence of pathogens.</title>
        <authorList>
            <person name="Haridas S."/>
            <person name="Albert R."/>
            <person name="Binder M."/>
            <person name="Bloem J."/>
            <person name="Labutti K."/>
            <person name="Salamov A."/>
            <person name="Andreopoulos B."/>
            <person name="Baker S."/>
            <person name="Barry K."/>
            <person name="Bills G."/>
            <person name="Bluhm B."/>
            <person name="Cannon C."/>
            <person name="Castanera R."/>
            <person name="Culley D."/>
            <person name="Daum C."/>
            <person name="Ezra D."/>
            <person name="Gonzalez J."/>
            <person name="Henrissat B."/>
            <person name="Kuo A."/>
            <person name="Liang C."/>
            <person name="Lipzen A."/>
            <person name="Lutzoni F."/>
            <person name="Magnuson J."/>
            <person name="Mondo S."/>
            <person name="Nolan M."/>
            <person name="Ohm R."/>
            <person name="Pangilinan J."/>
            <person name="Park H.-J."/>
            <person name="Ramirez L."/>
            <person name="Alfaro M."/>
            <person name="Sun H."/>
            <person name="Tritt A."/>
            <person name="Yoshinaga Y."/>
            <person name="Zwiers L.-H."/>
            <person name="Turgeon B."/>
            <person name="Goodwin S."/>
            <person name="Spatafora J."/>
            <person name="Crous P."/>
            <person name="Grigoriev I."/>
        </authorList>
    </citation>
    <scope>NUCLEOTIDE SEQUENCE</scope>
    <source>
        <strain evidence="2">CBS 262.69</strain>
    </source>
</reference>
<evidence type="ECO:0008006" key="4">
    <source>
        <dbReference type="Google" id="ProtNLM"/>
    </source>
</evidence>
<proteinExistence type="predicted"/>
<evidence type="ECO:0000256" key="1">
    <source>
        <dbReference type="SAM" id="SignalP"/>
    </source>
</evidence>
<dbReference type="AlphaFoldDB" id="A0A6G1HVD7"/>
<accession>A0A6G1HVD7</accession>
<protein>
    <recommendedName>
        <fullName evidence="4">Zn(2)-C6 fungal-type domain-containing protein</fullName>
    </recommendedName>
</protein>
<evidence type="ECO:0000313" key="2">
    <source>
        <dbReference type="EMBL" id="KAF2400018.1"/>
    </source>
</evidence>
<keyword evidence="1" id="KW-0732">Signal</keyword>
<dbReference type="EMBL" id="ML996696">
    <property type="protein sequence ID" value="KAF2400018.1"/>
    <property type="molecule type" value="Genomic_DNA"/>
</dbReference>
<name>A0A6G1HVD7_9PEZI</name>
<evidence type="ECO:0000313" key="3">
    <source>
        <dbReference type="Proteomes" id="UP000799640"/>
    </source>
</evidence>
<gene>
    <name evidence="2" type="ORF">EJ06DRAFT_43438</name>
</gene>
<sequence length="199" mass="22030">MIWRVCGRPHSTRMGSLRFRFVLMASFSGSALTSRVNLTGPLLLRCVQRAPGDHLSHELFGSARGRHRRRCIVPGNFCHPVMSAAGRARKSRVPFCPIMDRHDCPVCEMKRCLAPGGIHPLLWSSGGGWLAAPTSNVPAVGTGRSDALGSCRHRHRHICSSSVRLRSIATYGIKGEQGNEALLLRGLDLQRRYARLERQ</sequence>
<feature type="signal peptide" evidence="1">
    <location>
        <begin position="1"/>
        <end position="33"/>
    </location>
</feature>